<feature type="compositionally biased region" description="Polar residues" evidence="1">
    <location>
        <begin position="1"/>
        <end position="31"/>
    </location>
</feature>
<gene>
    <name evidence="2" type="ORF">DPMN_147552</name>
</gene>
<evidence type="ECO:0000313" key="3">
    <source>
        <dbReference type="Proteomes" id="UP000828390"/>
    </source>
</evidence>
<dbReference type="Proteomes" id="UP000828390">
    <property type="component" value="Unassembled WGS sequence"/>
</dbReference>
<evidence type="ECO:0000256" key="1">
    <source>
        <dbReference type="SAM" id="MobiDB-lite"/>
    </source>
</evidence>
<comment type="caution">
    <text evidence="2">The sequence shown here is derived from an EMBL/GenBank/DDBJ whole genome shotgun (WGS) entry which is preliminary data.</text>
</comment>
<protein>
    <submittedName>
        <fullName evidence="2">Uncharacterized protein</fullName>
    </submittedName>
</protein>
<keyword evidence="3" id="KW-1185">Reference proteome</keyword>
<proteinExistence type="predicted"/>
<dbReference type="EMBL" id="JAIWYP010000007">
    <property type="protein sequence ID" value="KAH3794023.1"/>
    <property type="molecule type" value="Genomic_DNA"/>
</dbReference>
<organism evidence="2 3">
    <name type="scientific">Dreissena polymorpha</name>
    <name type="common">Zebra mussel</name>
    <name type="synonym">Mytilus polymorpha</name>
    <dbReference type="NCBI Taxonomy" id="45954"/>
    <lineage>
        <taxon>Eukaryota</taxon>
        <taxon>Metazoa</taxon>
        <taxon>Spiralia</taxon>
        <taxon>Lophotrochozoa</taxon>
        <taxon>Mollusca</taxon>
        <taxon>Bivalvia</taxon>
        <taxon>Autobranchia</taxon>
        <taxon>Heteroconchia</taxon>
        <taxon>Euheterodonta</taxon>
        <taxon>Imparidentia</taxon>
        <taxon>Neoheterodontei</taxon>
        <taxon>Myida</taxon>
        <taxon>Dreissenoidea</taxon>
        <taxon>Dreissenidae</taxon>
        <taxon>Dreissena</taxon>
    </lineage>
</organism>
<evidence type="ECO:0000313" key="2">
    <source>
        <dbReference type="EMBL" id="KAH3794023.1"/>
    </source>
</evidence>
<dbReference type="AlphaFoldDB" id="A0A9D4FAR9"/>
<accession>A0A9D4FAR9</accession>
<name>A0A9D4FAR9_DREPO</name>
<feature type="region of interest" description="Disordered" evidence="1">
    <location>
        <begin position="1"/>
        <end position="38"/>
    </location>
</feature>
<reference evidence="2" key="1">
    <citation type="journal article" date="2019" name="bioRxiv">
        <title>The Genome of the Zebra Mussel, Dreissena polymorpha: A Resource for Invasive Species Research.</title>
        <authorList>
            <person name="McCartney M.A."/>
            <person name="Auch B."/>
            <person name="Kono T."/>
            <person name="Mallez S."/>
            <person name="Zhang Y."/>
            <person name="Obille A."/>
            <person name="Becker A."/>
            <person name="Abrahante J.E."/>
            <person name="Garbe J."/>
            <person name="Badalamenti J.P."/>
            <person name="Herman A."/>
            <person name="Mangelson H."/>
            <person name="Liachko I."/>
            <person name="Sullivan S."/>
            <person name="Sone E.D."/>
            <person name="Koren S."/>
            <person name="Silverstein K.A.T."/>
            <person name="Beckman K.B."/>
            <person name="Gohl D.M."/>
        </authorList>
    </citation>
    <scope>NUCLEOTIDE SEQUENCE</scope>
    <source>
        <strain evidence="2">Duluth1</strain>
        <tissue evidence="2">Whole animal</tissue>
    </source>
</reference>
<sequence>MNSLKKSATQQNRQPGPSGSAGKSDQSAMSESDQDDSNTDVCCVCNLFTPVEVHNSASVVFVKWVQFDKCVH</sequence>
<reference evidence="2" key="2">
    <citation type="submission" date="2020-11" db="EMBL/GenBank/DDBJ databases">
        <authorList>
            <person name="McCartney M.A."/>
            <person name="Auch B."/>
            <person name="Kono T."/>
            <person name="Mallez S."/>
            <person name="Becker A."/>
            <person name="Gohl D.M."/>
            <person name="Silverstein K.A.T."/>
            <person name="Koren S."/>
            <person name="Bechman K.B."/>
            <person name="Herman A."/>
            <person name="Abrahante J.E."/>
            <person name="Garbe J."/>
        </authorList>
    </citation>
    <scope>NUCLEOTIDE SEQUENCE</scope>
    <source>
        <strain evidence="2">Duluth1</strain>
        <tissue evidence="2">Whole animal</tissue>
    </source>
</reference>